<evidence type="ECO:0000313" key="4">
    <source>
        <dbReference type="EMBL" id="PRY58641.1"/>
    </source>
</evidence>
<reference evidence="4 5" key="1">
    <citation type="submission" date="2018-03" db="EMBL/GenBank/DDBJ databases">
        <title>Genomic Encyclopedia of Type Strains, Phase III (KMG-III): the genomes of soil and plant-associated and newly described type strains.</title>
        <authorList>
            <person name="Whitman W."/>
        </authorList>
    </citation>
    <scope>NUCLEOTIDE SEQUENCE [LARGE SCALE GENOMIC DNA]</scope>
    <source>
        <strain evidence="4 5">CGMCC 4.7067</strain>
    </source>
</reference>
<dbReference type="GO" id="GO:0008897">
    <property type="term" value="F:holo-[acyl-carrier-protein] synthase activity"/>
    <property type="evidence" value="ECO:0007669"/>
    <property type="project" value="InterPro"/>
</dbReference>
<dbReference type="SUPFAM" id="SSF56214">
    <property type="entry name" value="4'-phosphopantetheinyl transferase"/>
    <property type="match status" value="2"/>
</dbReference>
<gene>
    <name evidence="4" type="ORF">B0I28_105356</name>
</gene>
<evidence type="ECO:0000259" key="3">
    <source>
        <dbReference type="Pfam" id="PF01648"/>
    </source>
</evidence>
<dbReference type="RefSeq" id="WP_106364703.1">
    <property type="nucleotide sequence ID" value="NZ_PVTJ01000005.1"/>
</dbReference>
<dbReference type="GO" id="GO:0000287">
    <property type="term" value="F:magnesium ion binding"/>
    <property type="evidence" value="ECO:0007669"/>
    <property type="project" value="InterPro"/>
</dbReference>
<evidence type="ECO:0000256" key="2">
    <source>
        <dbReference type="ARBA" id="ARBA00022679"/>
    </source>
</evidence>
<dbReference type="Gene3D" id="3.90.470.20">
    <property type="entry name" value="4'-phosphopantetheinyl transferase domain"/>
    <property type="match status" value="2"/>
</dbReference>
<evidence type="ECO:0000313" key="5">
    <source>
        <dbReference type="Proteomes" id="UP000238176"/>
    </source>
</evidence>
<dbReference type="GO" id="GO:0005829">
    <property type="term" value="C:cytosol"/>
    <property type="evidence" value="ECO:0007669"/>
    <property type="project" value="TreeGrafter"/>
</dbReference>
<dbReference type="Proteomes" id="UP000238176">
    <property type="component" value="Unassembled WGS sequence"/>
</dbReference>
<accession>A0A2T0UL32</accession>
<name>A0A2T0UL32_9ACTN</name>
<comment type="caution">
    <text evidence="4">The sequence shown here is derived from an EMBL/GenBank/DDBJ whole genome shotgun (WGS) entry which is preliminary data.</text>
</comment>
<feature type="domain" description="4'-phosphopantetheinyl transferase" evidence="3">
    <location>
        <begin position="142"/>
        <end position="204"/>
    </location>
</feature>
<organism evidence="4 5">
    <name type="scientific">Glycomyces artemisiae</name>
    <dbReference type="NCBI Taxonomy" id="1076443"/>
    <lineage>
        <taxon>Bacteria</taxon>
        <taxon>Bacillati</taxon>
        <taxon>Actinomycetota</taxon>
        <taxon>Actinomycetes</taxon>
        <taxon>Glycomycetales</taxon>
        <taxon>Glycomycetaceae</taxon>
        <taxon>Glycomyces</taxon>
    </lineage>
</organism>
<dbReference type="GO" id="GO:0019878">
    <property type="term" value="P:lysine biosynthetic process via aminoadipic acid"/>
    <property type="evidence" value="ECO:0007669"/>
    <property type="project" value="TreeGrafter"/>
</dbReference>
<dbReference type="OrthoDB" id="190168at2"/>
<sequence length="243" mass="25540">MGGGFAGSHRAVRPVELRWSDGSDLRSAVPSQPDLTAGPLLWISRTDGPVTGLADLLGPEDMADAEPMSDLLARRRRLVGRAVLRTLLAACLGGAPADVRLAREPCAHCGRPHGRPTVAGAPLEFSVSRSGPWVLVAVARTAVGVDLESKASEERAAALAQRMHPAEAAYLSGLAGDRLRRAFTRTWVRKEAFLKALGTGLARDTRRDLVGAGPRPRSPQAGWAVADVLAPRGWTAALAVSAG</sequence>
<dbReference type="InterPro" id="IPR050559">
    <property type="entry name" value="P-Pant_transferase_sf"/>
</dbReference>
<evidence type="ECO:0000256" key="1">
    <source>
        <dbReference type="ARBA" id="ARBA00010990"/>
    </source>
</evidence>
<dbReference type="InterPro" id="IPR037143">
    <property type="entry name" value="4-PPantetheinyl_Trfase_dom_sf"/>
</dbReference>
<keyword evidence="2 4" id="KW-0808">Transferase</keyword>
<protein>
    <submittedName>
        <fullName evidence="4">4'-phosphopantetheinyl transferase</fullName>
    </submittedName>
</protein>
<dbReference type="InterPro" id="IPR008278">
    <property type="entry name" value="4-PPantetheinyl_Trfase_dom"/>
</dbReference>
<proteinExistence type="inferred from homology"/>
<dbReference type="EMBL" id="PVTJ01000005">
    <property type="protein sequence ID" value="PRY58641.1"/>
    <property type="molecule type" value="Genomic_DNA"/>
</dbReference>
<dbReference type="AlphaFoldDB" id="A0A2T0UL32"/>
<comment type="similarity">
    <text evidence="1">Belongs to the P-Pant transferase superfamily. Gsp/Sfp/HetI/AcpT family.</text>
</comment>
<dbReference type="PANTHER" id="PTHR12215">
    <property type="entry name" value="PHOSPHOPANTETHEINE TRANSFERASE"/>
    <property type="match status" value="1"/>
</dbReference>
<dbReference type="Pfam" id="PF01648">
    <property type="entry name" value="ACPS"/>
    <property type="match status" value="1"/>
</dbReference>
<dbReference type="PANTHER" id="PTHR12215:SF10">
    <property type="entry name" value="L-AMINOADIPATE-SEMIALDEHYDE DEHYDROGENASE-PHOSPHOPANTETHEINYL TRANSFERASE"/>
    <property type="match status" value="1"/>
</dbReference>
<keyword evidence="5" id="KW-1185">Reference proteome</keyword>